<dbReference type="InterPro" id="IPR051911">
    <property type="entry name" value="SDR_oxidoreductase"/>
</dbReference>
<dbReference type="InterPro" id="IPR002347">
    <property type="entry name" value="SDR_fam"/>
</dbReference>
<dbReference type="InterPro" id="IPR020904">
    <property type="entry name" value="Sc_DH/Rdtase_CS"/>
</dbReference>
<dbReference type="Gene3D" id="3.40.50.720">
    <property type="entry name" value="NAD(P)-binding Rossmann-like Domain"/>
    <property type="match status" value="1"/>
</dbReference>
<gene>
    <name evidence="4" type="ORF">PQO05_10325</name>
</gene>
<evidence type="ECO:0000256" key="3">
    <source>
        <dbReference type="RuleBase" id="RU000363"/>
    </source>
</evidence>
<dbReference type="Proteomes" id="UP001216139">
    <property type="component" value="Chromosome"/>
</dbReference>
<dbReference type="PANTHER" id="PTHR43976">
    <property type="entry name" value="SHORT CHAIN DEHYDROGENASE"/>
    <property type="match status" value="1"/>
</dbReference>
<dbReference type="Pfam" id="PF00106">
    <property type="entry name" value="adh_short"/>
    <property type="match status" value="1"/>
</dbReference>
<evidence type="ECO:0000256" key="2">
    <source>
        <dbReference type="ARBA" id="ARBA00023002"/>
    </source>
</evidence>
<name>A0ABY7TD86_9SPHI</name>
<organism evidence="4 5">
    <name type="scientific">Mucilaginibacter jinjuensis</name>
    <dbReference type="NCBI Taxonomy" id="1176721"/>
    <lineage>
        <taxon>Bacteria</taxon>
        <taxon>Pseudomonadati</taxon>
        <taxon>Bacteroidota</taxon>
        <taxon>Sphingobacteriia</taxon>
        <taxon>Sphingobacteriales</taxon>
        <taxon>Sphingobacteriaceae</taxon>
        <taxon>Mucilaginibacter</taxon>
    </lineage>
</organism>
<dbReference type="PROSITE" id="PS00061">
    <property type="entry name" value="ADH_SHORT"/>
    <property type="match status" value="1"/>
</dbReference>
<sequence>MNDQQVWFVTGASQGIGLVLVKRLLAEGYKVAATTRKINELKENVGDLPGFLPLEVDLASEQSVTEAISRTVEKFGRLDAVVNNAGFGMLGALEELSLKEIKTEFEVNVFATINVIRQALPQLRRQGSGHIMNVTSIAGWKGDSGASVYNSSKYAIEGLSDALAGELLPLGIKVTAIAPGPFRTNFLGKGSVHYADPAIADYEHIHQHKQWLDENQHGKQLGDPKKAPDIFIKVFNTDQPPVHVLMGSDAVRIVNSQLQRLQDEISAWEAISVSTDFKENRS</sequence>
<comment type="similarity">
    <text evidence="1 3">Belongs to the short-chain dehydrogenases/reductases (SDR) family.</text>
</comment>
<keyword evidence="5" id="KW-1185">Reference proteome</keyword>
<dbReference type="InterPro" id="IPR036291">
    <property type="entry name" value="NAD(P)-bd_dom_sf"/>
</dbReference>
<dbReference type="EMBL" id="CP117167">
    <property type="protein sequence ID" value="WCT14327.1"/>
    <property type="molecule type" value="Genomic_DNA"/>
</dbReference>
<evidence type="ECO:0000313" key="5">
    <source>
        <dbReference type="Proteomes" id="UP001216139"/>
    </source>
</evidence>
<dbReference type="PRINTS" id="PR00081">
    <property type="entry name" value="GDHRDH"/>
</dbReference>
<proteinExistence type="inferred from homology"/>
<dbReference type="PRINTS" id="PR00080">
    <property type="entry name" value="SDRFAMILY"/>
</dbReference>
<dbReference type="CDD" id="cd05374">
    <property type="entry name" value="17beta-HSD-like_SDR_c"/>
    <property type="match status" value="1"/>
</dbReference>
<keyword evidence="2" id="KW-0560">Oxidoreductase</keyword>
<protein>
    <submittedName>
        <fullName evidence="4">SDR family NAD(P)-dependent oxidoreductase</fullName>
    </submittedName>
</protein>
<accession>A0ABY7TD86</accession>
<dbReference type="RefSeq" id="WP_273632766.1">
    <property type="nucleotide sequence ID" value="NZ_CP117167.1"/>
</dbReference>
<evidence type="ECO:0000313" key="4">
    <source>
        <dbReference type="EMBL" id="WCT14327.1"/>
    </source>
</evidence>
<reference evidence="4 5" key="1">
    <citation type="submission" date="2023-02" db="EMBL/GenBank/DDBJ databases">
        <title>Genome sequence of Mucilaginibacter jinjuensis strain KACC 16571.</title>
        <authorList>
            <person name="Kim S."/>
            <person name="Heo J."/>
            <person name="Kwon S.-W."/>
        </authorList>
    </citation>
    <scope>NUCLEOTIDE SEQUENCE [LARGE SCALE GENOMIC DNA]</scope>
    <source>
        <strain evidence="4 5">KACC 16571</strain>
    </source>
</reference>
<dbReference type="SUPFAM" id="SSF51735">
    <property type="entry name" value="NAD(P)-binding Rossmann-fold domains"/>
    <property type="match status" value="1"/>
</dbReference>
<evidence type="ECO:0000256" key="1">
    <source>
        <dbReference type="ARBA" id="ARBA00006484"/>
    </source>
</evidence>
<dbReference type="PANTHER" id="PTHR43976:SF16">
    <property type="entry name" value="SHORT-CHAIN DEHYDROGENASE_REDUCTASE FAMILY PROTEIN"/>
    <property type="match status" value="1"/>
</dbReference>